<dbReference type="AlphaFoldDB" id="A0A2S6N6B7"/>
<protein>
    <recommendedName>
        <fullName evidence="4">Paraquat-inducible protein A</fullName>
    </recommendedName>
</protein>
<feature type="transmembrane region" description="Helical" evidence="1">
    <location>
        <begin position="42"/>
        <end position="62"/>
    </location>
</feature>
<dbReference type="RefSeq" id="WP_104520559.1">
    <property type="nucleotide sequence ID" value="NZ_NHRY01000216.1"/>
</dbReference>
<keyword evidence="1" id="KW-0812">Transmembrane</keyword>
<feature type="transmembrane region" description="Helical" evidence="1">
    <location>
        <begin position="243"/>
        <end position="264"/>
    </location>
</feature>
<dbReference type="Proteomes" id="UP000239724">
    <property type="component" value="Unassembled WGS sequence"/>
</dbReference>
<feature type="transmembrane region" description="Helical" evidence="1">
    <location>
        <begin position="291"/>
        <end position="315"/>
    </location>
</feature>
<sequence>MIIACPDCGLVQCLPSPPRRGRLECRRCGGVLERRSGRSLDAAFACAIATLLLLFPANLLPLVRVRGPAGIEAFTYLGSGCALIWDQGWPLAATVLGLQGILLPFLRFGLLVAALGALRLGEQPPWIGRAFRYAEYLDLWAMPDVLLIGGIIGYGRIAVFVPTHIQDGGLCLVAAAVLAMLTRATLDRRAVWRRIALPAERVAADRLACIACDMVMPGDARHCARCGASLHRRKPFSLMRTNALALTAFLLLPVANYFPASLLWEVGDLHPRTIFANIRILFQQGYAPVGLLIFCTSIALPLLKIGGVGWFSLSVMRRSRRALHMKTRFYRILETASRWSNLDPFSVMIFAPILQFGPLAHVVLGGGGPAFLAVLVISTLAIRMFDPRLMWDCAGNGGPGAVGSWRDLAGKSSG</sequence>
<evidence type="ECO:0008006" key="4">
    <source>
        <dbReference type="Google" id="ProtNLM"/>
    </source>
</evidence>
<feature type="transmembrane region" description="Helical" evidence="1">
    <location>
        <begin position="139"/>
        <end position="159"/>
    </location>
</feature>
<evidence type="ECO:0000313" key="3">
    <source>
        <dbReference type="Proteomes" id="UP000239724"/>
    </source>
</evidence>
<proteinExistence type="predicted"/>
<reference evidence="2 3" key="1">
    <citation type="journal article" date="2018" name="Arch. Microbiol.">
        <title>New insights into the metabolic potential of the phototrophic purple bacterium Rhodopila globiformis DSM 161(T) from its draft genome sequence and evidence for a vanadium-dependent nitrogenase.</title>
        <authorList>
            <person name="Imhoff J.F."/>
            <person name="Rahn T."/>
            <person name="Kunzel S."/>
            <person name="Neulinger S.C."/>
        </authorList>
    </citation>
    <scope>NUCLEOTIDE SEQUENCE [LARGE SCALE GENOMIC DNA]</scope>
    <source>
        <strain evidence="2 3">DSM 161</strain>
    </source>
</reference>
<keyword evidence="3" id="KW-1185">Reference proteome</keyword>
<feature type="transmembrane region" description="Helical" evidence="1">
    <location>
        <begin position="91"/>
        <end position="118"/>
    </location>
</feature>
<accession>A0A2S6N6B7</accession>
<feature type="transmembrane region" description="Helical" evidence="1">
    <location>
        <begin position="360"/>
        <end position="382"/>
    </location>
</feature>
<name>A0A2S6N6B7_RHOGL</name>
<keyword evidence="1" id="KW-1133">Transmembrane helix</keyword>
<dbReference type="EMBL" id="NHRY01000216">
    <property type="protein sequence ID" value="PPQ30154.1"/>
    <property type="molecule type" value="Genomic_DNA"/>
</dbReference>
<dbReference type="InterPro" id="IPR007498">
    <property type="entry name" value="PqiA-like"/>
</dbReference>
<comment type="caution">
    <text evidence="2">The sequence shown here is derived from an EMBL/GenBank/DDBJ whole genome shotgun (WGS) entry which is preliminary data.</text>
</comment>
<dbReference type="OrthoDB" id="9800207at2"/>
<organism evidence="2 3">
    <name type="scientific">Rhodopila globiformis</name>
    <name type="common">Rhodopseudomonas globiformis</name>
    <dbReference type="NCBI Taxonomy" id="1071"/>
    <lineage>
        <taxon>Bacteria</taxon>
        <taxon>Pseudomonadati</taxon>
        <taxon>Pseudomonadota</taxon>
        <taxon>Alphaproteobacteria</taxon>
        <taxon>Acetobacterales</taxon>
        <taxon>Acetobacteraceae</taxon>
        <taxon>Rhodopila</taxon>
    </lineage>
</organism>
<keyword evidence="1" id="KW-0472">Membrane</keyword>
<gene>
    <name evidence="2" type="ORF">CCS01_19845</name>
</gene>
<evidence type="ECO:0000256" key="1">
    <source>
        <dbReference type="SAM" id="Phobius"/>
    </source>
</evidence>
<evidence type="ECO:0000313" key="2">
    <source>
        <dbReference type="EMBL" id="PPQ30154.1"/>
    </source>
</evidence>
<feature type="transmembrane region" description="Helical" evidence="1">
    <location>
        <begin position="165"/>
        <end position="186"/>
    </location>
</feature>
<dbReference type="Pfam" id="PF04403">
    <property type="entry name" value="PqiA"/>
    <property type="match status" value="2"/>
</dbReference>